<evidence type="ECO:0000313" key="3">
    <source>
        <dbReference type="EMBL" id="GFY66469.1"/>
    </source>
</evidence>
<dbReference type="PANTHER" id="PTHR24413">
    <property type="entry name" value="SPECKLE-TYPE POZ PROTEIN"/>
    <property type="match status" value="1"/>
</dbReference>
<dbReference type="CDD" id="cd18186">
    <property type="entry name" value="BTB_POZ_ZBTB_KLHL-like"/>
    <property type="match status" value="1"/>
</dbReference>
<organism evidence="3 4">
    <name type="scientific">Trichonephila inaurata madagascariensis</name>
    <dbReference type="NCBI Taxonomy" id="2747483"/>
    <lineage>
        <taxon>Eukaryota</taxon>
        <taxon>Metazoa</taxon>
        <taxon>Ecdysozoa</taxon>
        <taxon>Arthropoda</taxon>
        <taxon>Chelicerata</taxon>
        <taxon>Arachnida</taxon>
        <taxon>Araneae</taxon>
        <taxon>Araneomorphae</taxon>
        <taxon>Entelegynae</taxon>
        <taxon>Araneoidea</taxon>
        <taxon>Nephilidae</taxon>
        <taxon>Trichonephila</taxon>
        <taxon>Trichonephila inaurata</taxon>
    </lineage>
</organism>
<dbReference type="InterPro" id="IPR011333">
    <property type="entry name" value="SKP1/BTB/POZ_sf"/>
</dbReference>
<dbReference type="EMBL" id="BMAV01016059">
    <property type="protein sequence ID" value="GFY66469.1"/>
    <property type="molecule type" value="Genomic_DNA"/>
</dbReference>
<comment type="caution">
    <text evidence="3">The sequence shown here is derived from an EMBL/GenBank/DDBJ whole genome shotgun (WGS) entry which is preliminary data.</text>
</comment>
<dbReference type="Gene3D" id="3.30.710.10">
    <property type="entry name" value="Potassium Channel Kv1.1, Chain A"/>
    <property type="match status" value="1"/>
</dbReference>
<proteinExistence type="predicted"/>
<evidence type="ECO:0000259" key="2">
    <source>
        <dbReference type="PROSITE" id="PS50097"/>
    </source>
</evidence>
<dbReference type="OrthoDB" id="6359816at2759"/>
<evidence type="ECO:0000256" key="1">
    <source>
        <dbReference type="SAM" id="Phobius"/>
    </source>
</evidence>
<name>A0A8X7CCJ2_9ARAC</name>
<dbReference type="SUPFAM" id="SSF54695">
    <property type="entry name" value="POZ domain"/>
    <property type="match status" value="1"/>
</dbReference>
<keyword evidence="1" id="KW-0472">Membrane</keyword>
<protein>
    <submittedName>
        <fullName evidence="3">TD and POZ domain-containing protein 4</fullName>
    </submittedName>
</protein>
<dbReference type="Proteomes" id="UP000886998">
    <property type="component" value="Unassembled WGS sequence"/>
</dbReference>
<dbReference type="SMART" id="SM00225">
    <property type="entry name" value="BTB"/>
    <property type="match status" value="1"/>
</dbReference>
<dbReference type="InterPro" id="IPR000210">
    <property type="entry name" value="BTB/POZ_dom"/>
</dbReference>
<reference evidence="3" key="1">
    <citation type="submission" date="2020-08" db="EMBL/GenBank/DDBJ databases">
        <title>Multicomponent nature underlies the extraordinary mechanical properties of spider dragline silk.</title>
        <authorList>
            <person name="Kono N."/>
            <person name="Nakamura H."/>
            <person name="Mori M."/>
            <person name="Yoshida Y."/>
            <person name="Ohtoshi R."/>
            <person name="Malay A.D."/>
            <person name="Moran D.A.P."/>
            <person name="Tomita M."/>
            <person name="Numata K."/>
            <person name="Arakawa K."/>
        </authorList>
    </citation>
    <scope>NUCLEOTIDE SEQUENCE</scope>
</reference>
<dbReference type="AlphaFoldDB" id="A0A8X7CCJ2"/>
<gene>
    <name evidence="3" type="primary">Tdpoz4_33</name>
    <name evidence="3" type="ORF">TNIN_111711</name>
</gene>
<feature type="transmembrane region" description="Helical" evidence="1">
    <location>
        <begin position="187"/>
        <end position="207"/>
    </location>
</feature>
<evidence type="ECO:0000313" key="4">
    <source>
        <dbReference type="Proteomes" id="UP000886998"/>
    </source>
</evidence>
<accession>A0A8X7CCJ2</accession>
<dbReference type="PROSITE" id="PS50097">
    <property type="entry name" value="BTB"/>
    <property type="match status" value="1"/>
</dbReference>
<keyword evidence="1" id="KW-0812">Transmembrane</keyword>
<keyword evidence="4" id="KW-1185">Reference proteome</keyword>
<keyword evidence="1" id="KW-1133">Transmembrane helix</keyword>
<dbReference type="Pfam" id="PF00651">
    <property type="entry name" value="BTB"/>
    <property type="match status" value="1"/>
</dbReference>
<sequence length="210" mass="24509">MSFYEECGSSQKYFSDAPSETSKTFRHSLKNDLERFFRSNLRGCDVILRCQNKDFPVHKSLICCKSPVFSAIFESDMKEKNLGIVEMDDTDSLTLNRFIEHLYLGSVTDSPIDLDSAMALYEIAHRYSILDLINYSRKILVLNMDCGNRDEMLQFANLYEDKSLENLIGNYFHHKEKIKRVGFKRNYFLTTLSLILFCCVVFSLIYVRCM</sequence>
<feature type="domain" description="BTB" evidence="2">
    <location>
        <begin position="44"/>
        <end position="111"/>
    </location>
</feature>